<evidence type="ECO:0000313" key="2">
    <source>
        <dbReference type="EMBL" id="TCD16603.1"/>
    </source>
</evidence>
<feature type="compositionally biased region" description="Pro residues" evidence="1">
    <location>
        <begin position="241"/>
        <end position="251"/>
    </location>
</feature>
<sequence length="299" mass="31943">MLPLFEMLANAQNGEAIRRVAEQYALSQKQAEEALAALMPAFSAGLKRNVSDPTGLASFLQALSGGHHARYFEDMGRAFSPAGIEEGNGILGHLFGSKDVSRAVAAQAAQMTGIGQEVLKQMLPAVAAAMMGGLYKQSTGQMAGAPSPSGGMTNPLGQLMEQMTAWQNAMTAASKPQPERRTTSPLDNPFGQMMEQMFGNGGRQEGQPGAGFNPMGADNPLGKIFEDMLKGGFGHVQQPGAEPPRSTPEPESPPEKSGNPYGELFGEMLEAGRKSQEQYQRSMESIFDQYLVGMKKRPD</sequence>
<dbReference type="AlphaFoldDB" id="A0A4R0PIN2"/>
<keyword evidence="3" id="KW-1185">Reference proteome</keyword>
<dbReference type="OrthoDB" id="5526542at2"/>
<dbReference type="EMBL" id="SJST01000001">
    <property type="protein sequence ID" value="TCD16603.1"/>
    <property type="molecule type" value="Genomic_DNA"/>
</dbReference>
<dbReference type="RefSeq" id="WP_131565611.1">
    <property type="nucleotide sequence ID" value="NZ_JAINFK010000001.1"/>
</dbReference>
<accession>A0A4R0PIN2</accession>
<reference evidence="2 3" key="1">
    <citation type="journal article" date="2015" name="Antonie Van Leeuwenhoek">
        <title>Oricola cellulosilytica gen. nov., sp. nov., a cellulose-degrading bacterium of the family Phyllobacteriaceae isolated from surface seashore water, and emended descriptions of Mesorhizobium loti and Phyllobacterium myrsinacearum.</title>
        <authorList>
            <person name="Hameed A."/>
            <person name="Shahina M."/>
            <person name="Lai W.A."/>
            <person name="Lin S.Y."/>
            <person name="Young L.S."/>
            <person name="Liu Y.C."/>
            <person name="Hsu Y.H."/>
            <person name="Young C.C."/>
        </authorList>
    </citation>
    <scope>NUCLEOTIDE SEQUENCE [LARGE SCALE GENOMIC DNA]</scope>
    <source>
        <strain evidence="2 3">KCTC 52183</strain>
    </source>
</reference>
<name>A0A4R0PIN2_9HYPH</name>
<dbReference type="InterPro" id="IPR009282">
    <property type="entry name" value="DUF937"/>
</dbReference>
<dbReference type="Pfam" id="PF06078">
    <property type="entry name" value="DUF937"/>
    <property type="match status" value="1"/>
</dbReference>
<proteinExistence type="predicted"/>
<comment type="caution">
    <text evidence="2">The sequence shown here is derived from an EMBL/GenBank/DDBJ whole genome shotgun (WGS) entry which is preliminary data.</text>
</comment>
<organism evidence="2 3">
    <name type="scientific">Oricola cellulosilytica</name>
    <dbReference type="NCBI Taxonomy" id="1429082"/>
    <lineage>
        <taxon>Bacteria</taxon>
        <taxon>Pseudomonadati</taxon>
        <taxon>Pseudomonadota</taxon>
        <taxon>Alphaproteobacteria</taxon>
        <taxon>Hyphomicrobiales</taxon>
        <taxon>Ahrensiaceae</taxon>
        <taxon>Oricola</taxon>
    </lineage>
</organism>
<evidence type="ECO:0000256" key="1">
    <source>
        <dbReference type="SAM" id="MobiDB-lite"/>
    </source>
</evidence>
<dbReference type="Proteomes" id="UP000291301">
    <property type="component" value="Unassembled WGS sequence"/>
</dbReference>
<feature type="region of interest" description="Disordered" evidence="1">
    <location>
        <begin position="232"/>
        <end position="281"/>
    </location>
</feature>
<feature type="region of interest" description="Disordered" evidence="1">
    <location>
        <begin position="168"/>
        <end position="189"/>
    </location>
</feature>
<protein>
    <submittedName>
        <fullName evidence="2">DUF937 domain-containing protein</fullName>
    </submittedName>
</protein>
<gene>
    <name evidence="2" type="ORF">E0D97_04085</name>
</gene>
<evidence type="ECO:0000313" key="3">
    <source>
        <dbReference type="Proteomes" id="UP000291301"/>
    </source>
</evidence>